<feature type="transmembrane region" description="Helical" evidence="8">
    <location>
        <begin position="434"/>
        <end position="455"/>
    </location>
</feature>
<feature type="transmembrane region" description="Helical" evidence="8">
    <location>
        <begin position="351"/>
        <end position="371"/>
    </location>
</feature>
<keyword evidence="3 7" id="KW-1003">Cell membrane</keyword>
<evidence type="ECO:0000256" key="5">
    <source>
        <dbReference type="ARBA" id="ARBA00022989"/>
    </source>
</evidence>
<keyword evidence="5 8" id="KW-1133">Transmembrane helix</keyword>
<sequence length="464" mass="54554">MVFSSLPFIFVFIPIFFGCYYIVPKYMRNLVLLIGSLIFYFISAIHHPQHFIIFVTSMIVDFEAAIYMESYPKYRKTIFVIAVLFHIISLFIFKYASFFLEEIASISGLGDLALNIVLPIGISFYTFQGISYLADVYRGKIEAEQSLLRYTVYISMFEQLIAGPIVTYPQVKKELHDRRINKQLVHKGLAIFIFGLGLKVLLANPLGKLWSQACAIGFESLSTPLAWLSIFAFSFQIYFDFFGYSLMAIGLGEMLGFHLPKNFDHPYISKTMTEFWRRWHITLGSWFREYVYIPLGGNRKGMIYTIRNLFIVWLLTGIWHGAGYHFMLWGLVLFIILLLEKYVFGSYLNKHAWLGHLYMFFLIPLTWAIFAIDDLQQLGVFFTRLFPFFGQGVWSIFRYDYLKYLQLYYPFFIAGFLFSTKLPYRLLQNIKRPMLIYTLLFVIFAASVYCLYRGLDDPFLYFRF</sequence>
<dbReference type="GO" id="GO:0042121">
    <property type="term" value="P:alginic acid biosynthetic process"/>
    <property type="evidence" value="ECO:0007669"/>
    <property type="project" value="InterPro"/>
</dbReference>
<evidence type="ECO:0000256" key="4">
    <source>
        <dbReference type="ARBA" id="ARBA00022692"/>
    </source>
</evidence>
<dbReference type="InterPro" id="IPR051085">
    <property type="entry name" value="MB_O-acyltransferase"/>
</dbReference>
<keyword evidence="7" id="KW-0012">Acyltransferase</keyword>
<dbReference type="PANTHER" id="PTHR13285">
    <property type="entry name" value="ACYLTRANSFERASE"/>
    <property type="match status" value="1"/>
</dbReference>
<feature type="transmembrane region" description="Helical" evidence="8">
    <location>
        <begin position="112"/>
        <end position="134"/>
    </location>
</feature>
<comment type="similarity">
    <text evidence="2 7">Belongs to the membrane-bound acyltransferase family.</text>
</comment>
<dbReference type="PIRSF" id="PIRSF016636">
    <property type="entry name" value="AlgI_DltB"/>
    <property type="match status" value="1"/>
</dbReference>
<comment type="caution">
    <text evidence="9">The sequence shown here is derived from an EMBL/GenBank/DDBJ whole genome shotgun (WGS) entry which is preliminary data.</text>
</comment>
<dbReference type="Proteomes" id="UP000753219">
    <property type="component" value="Unassembled WGS sequence"/>
</dbReference>
<proteinExistence type="inferred from homology"/>
<dbReference type="RefSeq" id="WP_226812266.1">
    <property type="nucleotide sequence ID" value="NZ_CAJKGD010000010.1"/>
</dbReference>
<protein>
    <submittedName>
        <fullName evidence="9">MBOAT family protein</fullName>
    </submittedName>
</protein>
<feature type="transmembrane region" description="Helical" evidence="8">
    <location>
        <begin position="30"/>
        <end position="45"/>
    </location>
</feature>
<evidence type="ECO:0000313" key="9">
    <source>
        <dbReference type="EMBL" id="MBS4884335.1"/>
    </source>
</evidence>
<evidence type="ECO:0000256" key="8">
    <source>
        <dbReference type="SAM" id="Phobius"/>
    </source>
</evidence>
<accession>A0A943A3A8</accession>
<dbReference type="AlphaFoldDB" id="A0A943A3A8"/>
<evidence type="ECO:0000256" key="1">
    <source>
        <dbReference type="ARBA" id="ARBA00004651"/>
    </source>
</evidence>
<evidence type="ECO:0000256" key="6">
    <source>
        <dbReference type="ARBA" id="ARBA00023136"/>
    </source>
</evidence>
<feature type="transmembrane region" description="Helical" evidence="8">
    <location>
        <begin position="378"/>
        <end position="397"/>
    </location>
</feature>
<evidence type="ECO:0000256" key="2">
    <source>
        <dbReference type="ARBA" id="ARBA00010323"/>
    </source>
</evidence>
<dbReference type="PIRSF" id="PIRSF500217">
    <property type="entry name" value="AlgI"/>
    <property type="match status" value="1"/>
</dbReference>
<dbReference type="GO" id="GO:0016746">
    <property type="term" value="F:acyltransferase activity"/>
    <property type="evidence" value="ECO:0007669"/>
    <property type="project" value="UniProtKB-KW"/>
</dbReference>
<feature type="transmembrane region" description="Helical" evidence="8">
    <location>
        <begin position="188"/>
        <end position="206"/>
    </location>
</feature>
<evidence type="ECO:0000256" key="7">
    <source>
        <dbReference type="PIRNR" id="PIRNR016636"/>
    </source>
</evidence>
<dbReference type="Pfam" id="PF03062">
    <property type="entry name" value="MBOAT"/>
    <property type="match status" value="1"/>
</dbReference>
<feature type="transmembrane region" description="Helical" evidence="8">
    <location>
        <begin position="309"/>
        <end position="339"/>
    </location>
</feature>
<evidence type="ECO:0000313" key="10">
    <source>
        <dbReference type="Proteomes" id="UP000753219"/>
    </source>
</evidence>
<dbReference type="InterPro" id="IPR004299">
    <property type="entry name" value="MBOAT_fam"/>
</dbReference>
<feature type="transmembrane region" description="Helical" evidence="8">
    <location>
        <begin position="79"/>
        <end position="100"/>
    </location>
</feature>
<keyword evidence="4 8" id="KW-0812">Transmembrane</keyword>
<keyword evidence="6 7" id="KW-0472">Membrane</keyword>
<gene>
    <name evidence="9" type="ORF">KHZ85_06175</name>
</gene>
<dbReference type="InterPro" id="IPR024194">
    <property type="entry name" value="Ac/AlaTfrase_AlgI/DltB"/>
</dbReference>
<organism evidence="9 10">
    <name type="scientific">Amedibacillus dolichus</name>
    <dbReference type="NCBI Taxonomy" id="31971"/>
    <lineage>
        <taxon>Bacteria</taxon>
        <taxon>Bacillati</taxon>
        <taxon>Bacillota</taxon>
        <taxon>Erysipelotrichia</taxon>
        <taxon>Erysipelotrichales</taxon>
        <taxon>Erysipelotrichaceae</taxon>
        <taxon>Amedibacillus</taxon>
    </lineage>
</organism>
<feature type="transmembrane region" description="Helical" evidence="8">
    <location>
        <begin position="409"/>
        <end position="427"/>
    </location>
</feature>
<feature type="transmembrane region" description="Helical" evidence="8">
    <location>
        <begin position="226"/>
        <end position="251"/>
    </location>
</feature>
<reference evidence="9" key="1">
    <citation type="submission" date="2021-02" db="EMBL/GenBank/DDBJ databases">
        <title>Infant gut strain persistence is associated with maternal origin, phylogeny, and functional potential including surface adhesion and iron acquisition.</title>
        <authorList>
            <person name="Lou Y.C."/>
        </authorList>
    </citation>
    <scope>NUCLEOTIDE SEQUENCE</scope>
    <source>
        <strain evidence="9">L3_108_103G1_dasL3_108_103G1_concoct_2</strain>
    </source>
</reference>
<keyword evidence="7" id="KW-0808">Transferase</keyword>
<feature type="transmembrane region" description="Helical" evidence="8">
    <location>
        <begin position="6"/>
        <end position="23"/>
    </location>
</feature>
<dbReference type="GO" id="GO:0005886">
    <property type="term" value="C:plasma membrane"/>
    <property type="evidence" value="ECO:0007669"/>
    <property type="project" value="UniProtKB-SubCell"/>
</dbReference>
<dbReference type="InterPro" id="IPR028362">
    <property type="entry name" value="AlgI"/>
</dbReference>
<evidence type="ECO:0000256" key="3">
    <source>
        <dbReference type="ARBA" id="ARBA00022475"/>
    </source>
</evidence>
<comment type="subcellular location">
    <subcellularLocation>
        <location evidence="1">Cell membrane</location>
        <topology evidence="1">Multi-pass membrane protein</topology>
    </subcellularLocation>
</comment>
<dbReference type="PANTHER" id="PTHR13285:SF18">
    <property type="entry name" value="PROTEIN-CYSTEINE N-PALMITOYLTRANSFERASE RASP"/>
    <property type="match status" value="1"/>
</dbReference>
<dbReference type="EMBL" id="JAGZMZ010000013">
    <property type="protein sequence ID" value="MBS4884335.1"/>
    <property type="molecule type" value="Genomic_DNA"/>
</dbReference>
<name>A0A943A3A8_9FIRM</name>